<dbReference type="EMBL" id="QWIM01000536">
    <property type="protein sequence ID" value="RMY33487.1"/>
    <property type="molecule type" value="Genomic_DNA"/>
</dbReference>
<dbReference type="PROSITE" id="PS50011">
    <property type="entry name" value="PROTEIN_KINASE_DOM"/>
    <property type="match status" value="1"/>
</dbReference>
<gene>
    <name evidence="3" type="ORF">D0866_05887</name>
    <name evidence="2" type="ORF">D0868_05652</name>
</gene>
<dbReference type="GO" id="GO:0036498">
    <property type="term" value="P:IRE1-mediated unfolded protein response"/>
    <property type="evidence" value="ECO:0007669"/>
    <property type="project" value="TreeGrafter"/>
</dbReference>
<dbReference type="GO" id="GO:0051082">
    <property type="term" value="F:unfolded protein binding"/>
    <property type="evidence" value="ECO:0007669"/>
    <property type="project" value="TreeGrafter"/>
</dbReference>
<dbReference type="InterPro" id="IPR011009">
    <property type="entry name" value="Kinase-like_dom_sf"/>
</dbReference>
<accession>A0A3M7B1E6</accession>
<dbReference type="Proteomes" id="UP000282582">
    <property type="component" value="Unassembled WGS sequence"/>
</dbReference>
<reference evidence="4 5" key="1">
    <citation type="journal article" date="2018" name="BMC Genomics">
        <title>Genomic evidence for intraspecific hybridization in a clonal and extremely halotolerant yeast.</title>
        <authorList>
            <person name="Gostincar C."/>
            <person name="Stajich J.E."/>
            <person name="Zupancic J."/>
            <person name="Zalar P."/>
            <person name="Gunde-Cimerman N."/>
        </authorList>
    </citation>
    <scope>NUCLEOTIDE SEQUENCE [LARGE SCALE GENOMIC DNA]</scope>
    <source>
        <strain evidence="3 4">EXF-6651</strain>
        <strain evidence="2 5">EXF-6654</strain>
    </source>
</reference>
<dbReference type="GO" id="GO:0004674">
    <property type="term" value="F:protein serine/threonine kinase activity"/>
    <property type="evidence" value="ECO:0007669"/>
    <property type="project" value="InterPro"/>
</dbReference>
<dbReference type="VEuPathDB" id="FungiDB:BTJ68_00394"/>
<dbReference type="GO" id="GO:0070059">
    <property type="term" value="P:intrinsic apoptotic signaling pathway in response to endoplasmic reticulum stress"/>
    <property type="evidence" value="ECO:0007669"/>
    <property type="project" value="TreeGrafter"/>
</dbReference>
<organism evidence="3 4">
    <name type="scientific">Hortaea werneckii</name>
    <name type="common">Black yeast</name>
    <name type="synonym">Cladosporium werneckii</name>
    <dbReference type="NCBI Taxonomy" id="91943"/>
    <lineage>
        <taxon>Eukaryota</taxon>
        <taxon>Fungi</taxon>
        <taxon>Dikarya</taxon>
        <taxon>Ascomycota</taxon>
        <taxon>Pezizomycotina</taxon>
        <taxon>Dothideomycetes</taxon>
        <taxon>Dothideomycetidae</taxon>
        <taxon>Mycosphaerellales</taxon>
        <taxon>Teratosphaeriaceae</taxon>
        <taxon>Hortaea</taxon>
    </lineage>
</organism>
<comment type="caution">
    <text evidence="3">The sequence shown here is derived from an EMBL/GenBank/DDBJ whole genome shotgun (WGS) entry which is preliminary data.</text>
</comment>
<dbReference type="GO" id="GO:0005524">
    <property type="term" value="F:ATP binding"/>
    <property type="evidence" value="ECO:0007669"/>
    <property type="project" value="InterPro"/>
</dbReference>
<protein>
    <recommendedName>
        <fullName evidence="1">Protein kinase domain-containing protein</fullName>
    </recommendedName>
</protein>
<feature type="domain" description="Protein kinase" evidence="1">
    <location>
        <begin position="38"/>
        <end position="295"/>
    </location>
</feature>
<dbReference type="InterPro" id="IPR045133">
    <property type="entry name" value="IRE1/2-like"/>
</dbReference>
<name>A0A3M7B1E6_HORWE</name>
<evidence type="ECO:0000313" key="2">
    <source>
        <dbReference type="EMBL" id="RMY06837.1"/>
    </source>
</evidence>
<dbReference type="Proteomes" id="UP000276864">
    <property type="component" value="Unassembled WGS sequence"/>
</dbReference>
<evidence type="ECO:0000313" key="3">
    <source>
        <dbReference type="EMBL" id="RMY33487.1"/>
    </source>
</evidence>
<evidence type="ECO:0000259" key="1">
    <source>
        <dbReference type="PROSITE" id="PS50011"/>
    </source>
</evidence>
<dbReference type="Gene3D" id="1.10.510.10">
    <property type="entry name" value="Transferase(Phosphotransferase) domain 1"/>
    <property type="match status" value="1"/>
</dbReference>
<dbReference type="InterPro" id="IPR000719">
    <property type="entry name" value="Prot_kinase_dom"/>
</dbReference>
<dbReference type="PANTHER" id="PTHR13954:SF6">
    <property type="entry name" value="NON-SPECIFIC SERINE_THREONINE PROTEIN KINASE"/>
    <property type="match status" value="1"/>
</dbReference>
<evidence type="ECO:0000313" key="4">
    <source>
        <dbReference type="Proteomes" id="UP000276864"/>
    </source>
</evidence>
<dbReference type="EMBL" id="QWIK01000400">
    <property type="protein sequence ID" value="RMY06837.1"/>
    <property type="molecule type" value="Genomic_DNA"/>
</dbReference>
<proteinExistence type="predicted"/>
<dbReference type="Pfam" id="PF00069">
    <property type="entry name" value="Pkinase"/>
    <property type="match status" value="1"/>
</dbReference>
<dbReference type="SUPFAM" id="SSF56112">
    <property type="entry name" value="Protein kinase-like (PK-like)"/>
    <property type="match status" value="1"/>
</dbReference>
<dbReference type="AlphaFoldDB" id="A0A3M7B1E6"/>
<dbReference type="GO" id="GO:0004521">
    <property type="term" value="F:RNA endonuclease activity"/>
    <property type="evidence" value="ECO:0007669"/>
    <property type="project" value="InterPro"/>
</dbReference>
<dbReference type="GO" id="GO:1990604">
    <property type="term" value="C:IRE1-TRAF2-ASK1 complex"/>
    <property type="evidence" value="ECO:0007669"/>
    <property type="project" value="TreeGrafter"/>
</dbReference>
<dbReference type="PANTHER" id="PTHR13954">
    <property type="entry name" value="IRE1-RELATED"/>
    <property type="match status" value="1"/>
</dbReference>
<sequence>MSDEDNSDHREVSERMAYAALQLKELSNMDYETPDGSQFSLLPIWQSESGESPRFMYTSVSAFVDGNAYTGKIQSFPEDIEDEELLACLQPVPPECIHPIFPESFTMAPAYDASKHYLKAPSFIYELAQPGVTKVAESVLNEAKVMELLRQHPHQNLAQYYGCVVAEGRIKQLCLQRYECNLTQWMHKHHDQPSQKEAEAVLDDIEAGIQHLHSLGFAHNDLNPENICISRDNRAMLVDFDCCIPLGEVMPKGESIVFDEERGVMISDRGNDFEGMDDIADFLLGASNFGDATNS</sequence>
<evidence type="ECO:0000313" key="5">
    <source>
        <dbReference type="Proteomes" id="UP000282582"/>
    </source>
</evidence>